<proteinExistence type="predicted"/>
<reference evidence="2 3" key="1">
    <citation type="journal article" date="2023" name="Mol. Biol. Evol.">
        <title>Genomics of Secondarily Temperate Adaptation in the Only Non-Antarctic Icefish.</title>
        <authorList>
            <person name="Rivera-Colon A.G."/>
            <person name="Rayamajhi N."/>
            <person name="Minhas B.F."/>
            <person name="Madrigal G."/>
            <person name="Bilyk K.T."/>
            <person name="Yoon V."/>
            <person name="Hune M."/>
            <person name="Gregory S."/>
            <person name="Cheng C.H.C."/>
            <person name="Catchen J.M."/>
        </authorList>
    </citation>
    <scope>NUCLEOTIDE SEQUENCE [LARGE SCALE GENOMIC DNA]</scope>
    <source>
        <strain evidence="2">JC2023a</strain>
    </source>
</reference>
<comment type="caution">
    <text evidence="2">The sequence shown here is derived from an EMBL/GenBank/DDBJ whole genome shotgun (WGS) entry which is preliminary data.</text>
</comment>
<organism evidence="2 3">
    <name type="scientific">Champsocephalus esox</name>
    <name type="common">pike icefish</name>
    <dbReference type="NCBI Taxonomy" id="159716"/>
    <lineage>
        <taxon>Eukaryota</taxon>
        <taxon>Metazoa</taxon>
        <taxon>Chordata</taxon>
        <taxon>Craniata</taxon>
        <taxon>Vertebrata</taxon>
        <taxon>Euteleostomi</taxon>
        <taxon>Actinopterygii</taxon>
        <taxon>Neopterygii</taxon>
        <taxon>Teleostei</taxon>
        <taxon>Neoteleostei</taxon>
        <taxon>Acanthomorphata</taxon>
        <taxon>Eupercaria</taxon>
        <taxon>Perciformes</taxon>
        <taxon>Notothenioidei</taxon>
        <taxon>Channichthyidae</taxon>
        <taxon>Champsocephalus</taxon>
    </lineage>
</organism>
<sequence>MGYCSSRIARRAYLEDHRSTRTGGVPTQQGAQHCSGHAWSGDVQPVKADNSERRRPACRCTDVLDGRHPGQSPGCSQTLI</sequence>
<evidence type="ECO:0000256" key="1">
    <source>
        <dbReference type="SAM" id="MobiDB-lite"/>
    </source>
</evidence>
<dbReference type="AlphaFoldDB" id="A0AAN8BBL3"/>
<evidence type="ECO:0000313" key="3">
    <source>
        <dbReference type="Proteomes" id="UP001335648"/>
    </source>
</evidence>
<name>A0AAN8BBL3_9TELE</name>
<keyword evidence="3" id="KW-1185">Reference proteome</keyword>
<feature type="region of interest" description="Disordered" evidence="1">
    <location>
        <begin position="15"/>
        <end position="55"/>
    </location>
</feature>
<protein>
    <submittedName>
        <fullName evidence="2">Uncharacterized protein</fullName>
    </submittedName>
</protein>
<feature type="region of interest" description="Disordered" evidence="1">
    <location>
        <begin position="61"/>
        <end position="80"/>
    </location>
</feature>
<accession>A0AAN8BBL3</accession>
<dbReference type="Proteomes" id="UP001335648">
    <property type="component" value="Unassembled WGS sequence"/>
</dbReference>
<dbReference type="EMBL" id="JAULUE010002062">
    <property type="protein sequence ID" value="KAK5882223.1"/>
    <property type="molecule type" value="Genomic_DNA"/>
</dbReference>
<gene>
    <name evidence="2" type="ORF">CesoFtcFv8_020830</name>
</gene>
<evidence type="ECO:0000313" key="2">
    <source>
        <dbReference type="EMBL" id="KAK5882223.1"/>
    </source>
</evidence>
<feature type="compositionally biased region" description="Polar residues" evidence="1">
    <location>
        <begin position="21"/>
        <end position="32"/>
    </location>
</feature>